<evidence type="ECO:0000313" key="1">
    <source>
        <dbReference type="EMBL" id="MFD2592119.1"/>
    </source>
</evidence>
<gene>
    <name evidence="1" type="ORF">ACFSTE_14870</name>
</gene>
<dbReference type="RefSeq" id="WP_378253657.1">
    <property type="nucleotide sequence ID" value="NZ_JBHSJV010000001.1"/>
</dbReference>
<organism evidence="1 2">
    <name type="scientific">Aquimarina hainanensis</name>
    <dbReference type="NCBI Taxonomy" id="1578017"/>
    <lineage>
        <taxon>Bacteria</taxon>
        <taxon>Pseudomonadati</taxon>
        <taxon>Bacteroidota</taxon>
        <taxon>Flavobacteriia</taxon>
        <taxon>Flavobacteriales</taxon>
        <taxon>Flavobacteriaceae</taxon>
        <taxon>Aquimarina</taxon>
    </lineage>
</organism>
<reference evidence="2" key="1">
    <citation type="journal article" date="2019" name="Int. J. Syst. Evol. Microbiol.">
        <title>The Global Catalogue of Microorganisms (GCM) 10K type strain sequencing project: providing services to taxonomists for standard genome sequencing and annotation.</title>
        <authorList>
            <consortium name="The Broad Institute Genomics Platform"/>
            <consortium name="The Broad Institute Genome Sequencing Center for Infectious Disease"/>
            <person name="Wu L."/>
            <person name="Ma J."/>
        </authorList>
    </citation>
    <scope>NUCLEOTIDE SEQUENCE [LARGE SCALE GENOMIC DNA]</scope>
    <source>
        <strain evidence="2">KCTC 42423</strain>
    </source>
</reference>
<evidence type="ECO:0008006" key="3">
    <source>
        <dbReference type="Google" id="ProtNLM"/>
    </source>
</evidence>
<accession>A0ABW5ND30</accession>
<evidence type="ECO:0000313" key="2">
    <source>
        <dbReference type="Proteomes" id="UP001597459"/>
    </source>
</evidence>
<name>A0ABW5ND30_9FLAO</name>
<dbReference type="Proteomes" id="UP001597459">
    <property type="component" value="Unassembled WGS sequence"/>
</dbReference>
<comment type="caution">
    <text evidence="1">The sequence shown here is derived from an EMBL/GenBank/DDBJ whole genome shotgun (WGS) entry which is preliminary data.</text>
</comment>
<sequence length="172" mass="19831">MTQRTKNRLLITGLLLLAYIAYQYGFSKTVALRSEVVKLTEQKTQYQNAPAQLAALAAKEKQLDQILEKNNVAGNSVQNNLLATLNRLSDSTQVRITTFEKPHIFTEEVSKKTTTTYNFTLEGDYRSLLHILYQLEQRYSYGNIVSAGFIKKKNYKTRKQYLQCQVLLQRLN</sequence>
<proteinExistence type="predicted"/>
<dbReference type="EMBL" id="JBHULX010000030">
    <property type="protein sequence ID" value="MFD2592119.1"/>
    <property type="molecule type" value="Genomic_DNA"/>
</dbReference>
<protein>
    <recommendedName>
        <fullName evidence="3">Tfp pilus assembly protein PilO</fullName>
    </recommendedName>
</protein>
<keyword evidence="2" id="KW-1185">Reference proteome</keyword>